<keyword evidence="2" id="KW-1185">Reference proteome</keyword>
<dbReference type="EMBL" id="JACIDJ010000005">
    <property type="protein sequence ID" value="MBB3899341.1"/>
    <property type="molecule type" value="Genomic_DNA"/>
</dbReference>
<sequence>MTLPTRFRELVGVPLRVRLRDGLRPEIVLQPEMQAAHAALERLWTALAQATGLVAPPAFPAADFVFALFAPCEDASEAPLRPGIAWSDAQALAGAAPHSPVVLARLLRALGARLAAPLGVASAQAYGFGAALAFAATGQVTRATEQQECDIAGAVLGAAPGLAFNEAGEDAWAPALWAALAPGFARITDIHRQWTAEPALLARSRAAWRRGVTLELGGA</sequence>
<proteinExistence type="predicted"/>
<name>A0A840ADZ5_9PROT</name>
<gene>
    <name evidence="1" type="ORF">GGQ83_002793</name>
</gene>
<organism evidence="1 2">
    <name type="scientific">Roseococcus suduntuyensis</name>
    <dbReference type="NCBI Taxonomy" id="455361"/>
    <lineage>
        <taxon>Bacteria</taxon>
        <taxon>Pseudomonadati</taxon>
        <taxon>Pseudomonadota</taxon>
        <taxon>Alphaproteobacteria</taxon>
        <taxon>Acetobacterales</taxon>
        <taxon>Roseomonadaceae</taxon>
        <taxon>Roseococcus</taxon>
    </lineage>
</organism>
<dbReference type="AlphaFoldDB" id="A0A840ADZ5"/>
<protein>
    <submittedName>
        <fullName evidence="1">Uncharacterized protein</fullName>
    </submittedName>
</protein>
<dbReference type="RefSeq" id="WP_184385033.1">
    <property type="nucleotide sequence ID" value="NZ_JACIDJ010000005.1"/>
</dbReference>
<accession>A0A840ADZ5</accession>
<dbReference type="Proteomes" id="UP000553193">
    <property type="component" value="Unassembled WGS sequence"/>
</dbReference>
<evidence type="ECO:0000313" key="2">
    <source>
        <dbReference type="Proteomes" id="UP000553193"/>
    </source>
</evidence>
<reference evidence="1 2" key="1">
    <citation type="submission" date="2020-08" db="EMBL/GenBank/DDBJ databases">
        <title>Genomic Encyclopedia of Type Strains, Phase IV (KMG-IV): sequencing the most valuable type-strain genomes for metagenomic binning, comparative biology and taxonomic classification.</title>
        <authorList>
            <person name="Goeker M."/>
        </authorList>
    </citation>
    <scope>NUCLEOTIDE SEQUENCE [LARGE SCALE GENOMIC DNA]</scope>
    <source>
        <strain evidence="1 2">DSM 19979</strain>
    </source>
</reference>
<comment type="caution">
    <text evidence="1">The sequence shown here is derived from an EMBL/GenBank/DDBJ whole genome shotgun (WGS) entry which is preliminary data.</text>
</comment>
<evidence type="ECO:0000313" key="1">
    <source>
        <dbReference type="EMBL" id="MBB3899341.1"/>
    </source>
</evidence>